<reference evidence="2" key="1">
    <citation type="submission" date="2019-07" db="EMBL/GenBank/DDBJ databases">
        <title>Chitinimonas sp. nov., isolated from Ny-Alesund, arctica soil.</title>
        <authorList>
            <person name="Xu Q."/>
            <person name="Peng F."/>
        </authorList>
    </citation>
    <scope>NUCLEOTIDE SEQUENCE [LARGE SCALE GENOMIC DNA]</scope>
    <source>
        <strain evidence="2">R3-44</strain>
    </source>
</reference>
<gene>
    <name evidence="1" type="ORF">FNU76_03050</name>
</gene>
<dbReference type="KEGG" id="cari:FNU76_03050"/>
<dbReference type="Proteomes" id="UP000317550">
    <property type="component" value="Chromosome"/>
</dbReference>
<proteinExistence type="predicted"/>
<dbReference type="OrthoDB" id="8743722at2"/>
<accession>A0A516SB92</accession>
<keyword evidence="2" id="KW-1185">Reference proteome</keyword>
<protein>
    <submittedName>
        <fullName evidence="1">Uncharacterized protein</fullName>
    </submittedName>
</protein>
<dbReference type="RefSeq" id="WP_143856339.1">
    <property type="nucleotide sequence ID" value="NZ_CP041730.1"/>
</dbReference>
<dbReference type="AlphaFoldDB" id="A0A516SB92"/>
<dbReference type="EMBL" id="CP041730">
    <property type="protein sequence ID" value="QDQ25414.1"/>
    <property type="molecule type" value="Genomic_DNA"/>
</dbReference>
<name>A0A516SB92_9NEIS</name>
<evidence type="ECO:0000313" key="2">
    <source>
        <dbReference type="Proteomes" id="UP000317550"/>
    </source>
</evidence>
<organism evidence="1 2">
    <name type="scientific">Chitinimonas arctica</name>
    <dbReference type="NCBI Taxonomy" id="2594795"/>
    <lineage>
        <taxon>Bacteria</taxon>
        <taxon>Pseudomonadati</taxon>
        <taxon>Pseudomonadota</taxon>
        <taxon>Betaproteobacteria</taxon>
        <taxon>Neisseriales</taxon>
        <taxon>Chitinibacteraceae</taxon>
        <taxon>Chitinimonas</taxon>
    </lineage>
</organism>
<sequence>MFPLSAERVVVAVLADSLQAVRLKGQRRLASARFTLRLADGALLLDELAAWLIGAGAGARKLEVVLSNAWVRYAVLPWHATLADDSLCQDYARTLLAEQYGEAANGWTLTLSPLAPGSNRVVSAIDTRWLASFAELAGQQRLKLSSVRPMLASVYNQLSSKLPAESLLAVVEPQRLCLLQLKGGDWVNLYNRMLTEPWERRLPGLIAQASASLDALDTPVFIVAPSRDRPDLGRLSATWLRLPARTGFDPRLDQEWAFCLGC</sequence>
<evidence type="ECO:0000313" key="1">
    <source>
        <dbReference type="EMBL" id="QDQ25414.1"/>
    </source>
</evidence>